<reference evidence="3" key="1">
    <citation type="journal article" date="2019" name="Int. J. Syst. Evol. Microbiol.">
        <title>The Global Catalogue of Microorganisms (GCM) 10K type strain sequencing project: providing services to taxonomists for standard genome sequencing and annotation.</title>
        <authorList>
            <consortium name="The Broad Institute Genomics Platform"/>
            <consortium name="The Broad Institute Genome Sequencing Center for Infectious Disease"/>
            <person name="Wu L."/>
            <person name="Ma J."/>
        </authorList>
    </citation>
    <scope>NUCLEOTIDE SEQUENCE [LARGE SCALE GENOMIC DNA]</scope>
    <source>
        <strain evidence="3">CGMCC 1.8859</strain>
    </source>
</reference>
<protein>
    <recommendedName>
        <fullName evidence="4">Lipoprotein</fullName>
    </recommendedName>
</protein>
<evidence type="ECO:0000256" key="1">
    <source>
        <dbReference type="SAM" id="Phobius"/>
    </source>
</evidence>
<evidence type="ECO:0000313" key="2">
    <source>
        <dbReference type="EMBL" id="GGP20260.1"/>
    </source>
</evidence>
<comment type="caution">
    <text evidence="2">The sequence shown here is derived from an EMBL/GenBank/DDBJ whole genome shotgun (WGS) entry which is preliminary data.</text>
</comment>
<feature type="transmembrane region" description="Helical" evidence="1">
    <location>
        <begin position="21"/>
        <end position="41"/>
    </location>
</feature>
<dbReference type="EMBL" id="BMLX01000002">
    <property type="protein sequence ID" value="GGP20260.1"/>
    <property type="molecule type" value="Genomic_DNA"/>
</dbReference>
<name>A0ABQ2P8B0_9NEIS</name>
<sequence>MIESLINRKSFISLIMKTLRNIIAIVLIASSLGGCVTTAVLTGGGDNRSEQISQQIGI</sequence>
<keyword evidence="1" id="KW-1133">Transmembrane helix</keyword>
<keyword evidence="3" id="KW-1185">Reference proteome</keyword>
<accession>A0ABQ2P8B0</accession>
<keyword evidence="1" id="KW-0812">Transmembrane</keyword>
<proteinExistence type="predicted"/>
<evidence type="ECO:0000313" key="3">
    <source>
        <dbReference type="Proteomes" id="UP000637267"/>
    </source>
</evidence>
<evidence type="ECO:0008006" key="4">
    <source>
        <dbReference type="Google" id="ProtNLM"/>
    </source>
</evidence>
<gene>
    <name evidence="2" type="ORF">GCM10010970_14340</name>
</gene>
<dbReference type="Proteomes" id="UP000637267">
    <property type="component" value="Unassembled WGS sequence"/>
</dbReference>
<organism evidence="2 3">
    <name type="scientific">Silvimonas iriomotensis</name>
    <dbReference type="NCBI Taxonomy" id="449662"/>
    <lineage>
        <taxon>Bacteria</taxon>
        <taxon>Pseudomonadati</taxon>
        <taxon>Pseudomonadota</taxon>
        <taxon>Betaproteobacteria</taxon>
        <taxon>Neisseriales</taxon>
        <taxon>Chitinibacteraceae</taxon>
        <taxon>Silvimonas</taxon>
    </lineage>
</organism>
<keyword evidence="1" id="KW-0472">Membrane</keyword>